<dbReference type="Pfam" id="PF04892">
    <property type="entry name" value="VanZ"/>
    <property type="match status" value="1"/>
</dbReference>
<dbReference type="InterPro" id="IPR017015">
    <property type="entry name" value="UCP033367_VanZ"/>
</dbReference>
<proteinExistence type="predicted"/>
<feature type="transmembrane region" description="Helical" evidence="1">
    <location>
        <begin position="58"/>
        <end position="76"/>
    </location>
</feature>
<feature type="transmembrane region" description="Helical" evidence="1">
    <location>
        <begin position="7"/>
        <end position="26"/>
    </location>
</feature>
<keyword evidence="4" id="KW-1185">Reference proteome</keyword>
<dbReference type="RefSeq" id="WP_150965243.1">
    <property type="nucleotide sequence ID" value="NZ_VZZJ01000018.1"/>
</dbReference>
<comment type="caution">
    <text evidence="3">The sequence shown here is derived from an EMBL/GenBank/DDBJ whole genome shotgun (WGS) entry which is preliminary data.</text>
</comment>
<gene>
    <name evidence="3" type="ORF">F6X51_18980</name>
</gene>
<sequence>MSKASRILGWSLLAALVFVTVCPIGLRPVSEAPVWLERFGAFALLGFLFALGYPKHRWQVLVLTAGAAGGLELLQVLQPSRHGRVPDFLVKVAGGCFGAAAALAVSFAQRLSAMAAFKR</sequence>
<evidence type="ECO:0000259" key="2">
    <source>
        <dbReference type="Pfam" id="PF04892"/>
    </source>
</evidence>
<accession>A0A6N6MKE4</accession>
<reference evidence="3 4" key="1">
    <citation type="submission" date="2019-09" db="EMBL/GenBank/DDBJ databases">
        <title>YIM 132548 draft genome.</title>
        <authorList>
            <person name="Jiang L."/>
        </authorList>
    </citation>
    <scope>NUCLEOTIDE SEQUENCE [LARGE SCALE GENOMIC DNA]</scope>
    <source>
        <strain evidence="3 4">YIM 132548</strain>
    </source>
</reference>
<dbReference type="InterPro" id="IPR006976">
    <property type="entry name" value="VanZ-like"/>
</dbReference>
<keyword evidence="1" id="KW-0472">Membrane</keyword>
<evidence type="ECO:0000313" key="4">
    <source>
        <dbReference type="Proteomes" id="UP000441523"/>
    </source>
</evidence>
<evidence type="ECO:0000313" key="3">
    <source>
        <dbReference type="EMBL" id="KAB1071648.1"/>
    </source>
</evidence>
<dbReference type="Proteomes" id="UP000441523">
    <property type="component" value="Unassembled WGS sequence"/>
</dbReference>
<keyword evidence="1" id="KW-1133">Transmembrane helix</keyword>
<keyword evidence="1" id="KW-0812">Transmembrane</keyword>
<evidence type="ECO:0000256" key="1">
    <source>
        <dbReference type="SAM" id="Phobius"/>
    </source>
</evidence>
<feature type="transmembrane region" description="Helical" evidence="1">
    <location>
        <begin position="32"/>
        <end position="51"/>
    </location>
</feature>
<name>A0A6N6MKE4_9HYPH</name>
<dbReference type="AlphaFoldDB" id="A0A6N6MKE4"/>
<dbReference type="PIRSF" id="PIRSF033367">
    <property type="entry name" value="UCP033367_VanZ"/>
    <property type="match status" value="1"/>
</dbReference>
<protein>
    <submittedName>
        <fullName evidence="3">VanZ family protein</fullName>
    </submittedName>
</protein>
<dbReference type="EMBL" id="VZZJ01000018">
    <property type="protein sequence ID" value="KAB1071648.1"/>
    <property type="molecule type" value="Genomic_DNA"/>
</dbReference>
<organism evidence="3 4">
    <name type="scientific">Methylobacterium planeticum</name>
    <dbReference type="NCBI Taxonomy" id="2615211"/>
    <lineage>
        <taxon>Bacteria</taxon>
        <taxon>Pseudomonadati</taxon>
        <taxon>Pseudomonadota</taxon>
        <taxon>Alphaproteobacteria</taxon>
        <taxon>Hyphomicrobiales</taxon>
        <taxon>Methylobacteriaceae</taxon>
        <taxon>Methylobacterium</taxon>
    </lineage>
</organism>
<feature type="domain" description="VanZ-like" evidence="2">
    <location>
        <begin position="36"/>
        <end position="103"/>
    </location>
</feature>
<feature type="transmembrane region" description="Helical" evidence="1">
    <location>
        <begin position="88"/>
        <end position="108"/>
    </location>
</feature>